<dbReference type="Gene3D" id="3.40.190.10">
    <property type="entry name" value="Periplasmic binding protein-like II"/>
    <property type="match status" value="1"/>
</dbReference>
<dbReference type="InterPro" id="IPR000914">
    <property type="entry name" value="SBP_5_dom"/>
</dbReference>
<dbReference type="EMBL" id="JAJEKE010000004">
    <property type="protein sequence ID" value="MCQ1529238.1"/>
    <property type="molecule type" value="Genomic_DNA"/>
</dbReference>
<proteinExistence type="inferred from homology"/>
<evidence type="ECO:0000256" key="4">
    <source>
        <dbReference type="ARBA" id="ARBA00022729"/>
    </source>
</evidence>
<gene>
    <name evidence="7" type="ORF">LJD61_06695</name>
</gene>
<accession>A0ABT1NDA9</accession>
<evidence type="ECO:0000259" key="6">
    <source>
        <dbReference type="Pfam" id="PF00496"/>
    </source>
</evidence>
<evidence type="ECO:0000313" key="8">
    <source>
        <dbReference type="Proteomes" id="UP001651880"/>
    </source>
</evidence>
<dbReference type="PIRSF" id="PIRSF002741">
    <property type="entry name" value="MppA"/>
    <property type="match status" value="1"/>
</dbReference>
<dbReference type="Proteomes" id="UP001651880">
    <property type="component" value="Unassembled WGS sequence"/>
</dbReference>
<keyword evidence="4 5" id="KW-0732">Signal</keyword>
<feature type="signal peptide" evidence="5">
    <location>
        <begin position="1"/>
        <end position="21"/>
    </location>
</feature>
<evidence type="ECO:0000256" key="3">
    <source>
        <dbReference type="ARBA" id="ARBA00022448"/>
    </source>
</evidence>
<evidence type="ECO:0000313" key="7">
    <source>
        <dbReference type="EMBL" id="MCQ1529238.1"/>
    </source>
</evidence>
<dbReference type="RefSeq" id="WP_255226758.1">
    <property type="nucleotide sequence ID" value="NZ_JAJEKE010000004.1"/>
</dbReference>
<comment type="caution">
    <text evidence="7">The sequence shown here is derived from an EMBL/GenBank/DDBJ whole genome shotgun (WGS) entry which is preliminary data.</text>
</comment>
<dbReference type="SUPFAM" id="SSF53850">
    <property type="entry name" value="Periplasmic binding protein-like II"/>
    <property type="match status" value="1"/>
</dbReference>
<dbReference type="Gene3D" id="3.10.105.10">
    <property type="entry name" value="Dipeptide-binding Protein, Domain 3"/>
    <property type="match status" value="1"/>
</dbReference>
<name>A0ABT1NDA9_9FIRM</name>
<dbReference type="InterPro" id="IPR030678">
    <property type="entry name" value="Peptide/Ni-bd"/>
</dbReference>
<feature type="chain" id="PRO_5045798947" evidence="5">
    <location>
        <begin position="22"/>
        <end position="528"/>
    </location>
</feature>
<dbReference type="PANTHER" id="PTHR30290">
    <property type="entry name" value="PERIPLASMIC BINDING COMPONENT OF ABC TRANSPORTER"/>
    <property type="match status" value="1"/>
</dbReference>
<evidence type="ECO:0000256" key="2">
    <source>
        <dbReference type="ARBA" id="ARBA00005695"/>
    </source>
</evidence>
<dbReference type="Pfam" id="PF00496">
    <property type="entry name" value="SBP_bac_5"/>
    <property type="match status" value="1"/>
</dbReference>
<dbReference type="PANTHER" id="PTHR30290:SF9">
    <property type="entry name" value="OLIGOPEPTIDE-BINDING PROTEIN APPA"/>
    <property type="match status" value="1"/>
</dbReference>
<comment type="subcellular location">
    <subcellularLocation>
        <location evidence="1">Cell membrane</location>
        <topology evidence="1">Lipid-anchor</topology>
    </subcellularLocation>
</comment>
<keyword evidence="3" id="KW-0813">Transport</keyword>
<feature type="domain" description="Solute-binding protein family 5" evidence="6">
    <location>
        <begin position="82"/>
        <end position="441"/>
    </location>
</feature>
<evidence type="ECO:0000256" key="1">
    <source>
        <dbReference type="ARBA" id="ARBA00004193"/>
    </source>
</evidence>
<dbReference type="InterPro" id="IPR039424">
    <property type="entry name" value="SBP_5"/>
</dbReference>
<dbReference type="Gene3D" id="3.90.76.10">
    <property type="entry name" value="Dipeptide-binding Protein, Domain 1"/>
    <property type="match status" value="1"/>
</dbReference>
<evidence type="ECO:0000256" key="5">
    <source>
        <dbReference type="SAM" id="SignalP"/>
    </source>
</evidence>
<dbReference type="InterPro" id="IPR023765">
    <property type="entry name" value="SBP_5_CS"/>
</dbReference>
<protein>
    <submittedName>
        <fullName evidence="7">ABC transporter substrate-binding protein</fullName>
    </submittedName>
</protein>
<organism evidence="7 8">
    <name type="scientific">Lutispora saccharofermentans</name>
    <dbReference type="NCBI Taxonomy" id="3024236"/>
    <lineage>
        <taxon>Bacteria</taxon>
        <taxon>Bacillati</taxon>
        <taxon>Bacillota</taxon>
        <taxon>Clostridia</taxon>
        <taxon>Lutisporales</taxon>
        <taxon>Lutisporaceae</taxon>
        <taxon>Lutispora</taxon>
    </lineage>
</organism>
<dbReference type="PROSITE" id="PS51257">
    <property type="entry name" value="PROKAR_LIPOPROTEIN"/>
    <property type="match status" value="1"/>
</dbReference>
<sequence length="528" mass="58212">MKKFLAFMLVLTMTLSLAACAKPAPAAVPETPQEEKGFKDTIVFAPNTDAASLDPHVQNDTTSEQVVKMLYNTLLKFGPNGEITGDLADSWEVSEDQKTWTFKLKEGVKFHNGTEMTAESVKGTYDRAMDPSNGLVVGEIVKMFEKVEVVDKYKVSITTKEPYGAMMALMCNMSLAIMDPAYIEKYGMDLGSNAESINGTGPYKVVSWTRDEELVLESHDDYYGDKALTKKVVYRPIPEAAARVIALETGEVDAIQGVPANEVPRLESIDGLSVYKAKSIGQRLFRFGCNDSIVGNTKVRQALIYAVDRQAIIDSLFPGLSYPSTAPLAPVTWGYANLGEIKQDKEKAKQLLAEAGYPNGFKTKIVTTERYAKGVELAEIIASQLKEVGVEAEIQVMEWSAFLQTIDGITAKEFDAPLFIMGAGPSMMDADGGLRGLYTTTLTGKNDRNYGFYSNKEVDELIDAGMKETDPEKRKELYKRAQEILYLEDPAGIWLFDQLTNLAHSSKLKDVTVSPISTITFEKATIEK</sequence>
<dbReference type="PROSITE" id="PS01040">
    <property type="entry name" value="SBP_BACTERIAL_5"/>
    <property type="match status" value="1"/>
</dbReference>
<keyword evidence="8" id="KW-1185">Reference proteome</keyword>
<comment type="similarity">
    <text evidence="2">Belongs to the bacterial solute-binding protein 5 family.</text>
</comment>
<reference evidence="7 8" key="1">
    <citation type="submission" date="2021-10" db="EMBL/GenBank/DDBJ databases">
        <title>Lutispora strain m25 sp. nov., a thermophilic, non-spore-forming bacterium isolated from a lab-scale methanogenic bioreactor digesting anaerobic sludge.</title>
        <authorList>
            <person name="El Houari A."/>
            <person name="Mcdonald J."/>
        </authorList>
    </citation>
    <scope>NUCLEOTIDE SEQUENCE [LARGE SCALE GENOMIC DNA]</scope>
    <source>
        <strain evidence="8">m25</strain>
    </source>
</reference>